<gene>
    <name evidence="10" type="ORF">E4099_25500</name>
</gene>
<evidence type="ECO:0000256" key="8">
    <source>
        <dbReference type="SAM" id="MobiDB-lite"/>
    </source>
</evidence>
<feature type="binding site" evidence="7">
    <location>
        <position position="162"/>
    </location>
    <ligand>
        <name>ATP</name>
        <dbReference type="ChEBI" id="CHEBI:30616"/>
    </ligand>
</feature>
<keyword evidence="5 10" id="KW-0418">Kinase</keyword>
<keyword evidence="3" id="KW-0808">Transferase</keyword>
<keyword evidence="2 10" id="KW-0723">Serine/threonine-protein kinase</keyword>
<accession>A0A4Z0GJD8</accession>
<evidence type="ECO:0000259" key="9">
    <source>
        <dbReference type="PROSITE" id="PS50011"/>
    </source>
</evidence>
<proteinExistence type="predicted"/>
<dbReference type="EC" id="2.7.11.1" evidence="1"/>
<dbReference type="PROSITE" id="PS50011">
    <property type="entry name" value="PROTEIN_KINASE_DOM"/>
    <property type="match status" value="1"/>
</dbReference>
<dbReference type="GO" id="GO:0004674">
    <property type="term" value="F:protein serine/threonine kinase activity"/>
    <property type="evidence" value="ECO:0007669"/>
    <property type="project" value="UniProtKB-KW"/>
</dbReference>
<dbReference type="CDD" id="cd14014">
    <property type="entry name" value="STKc_PknB_like"/>
    <property type="match status" value="1"/>
</dbReference>
<dbReference type="OrthoDB" id="9762169at2"/>
<dbReference type="PROSITE" id="PS00108">
    <property type="entry name" value="PROTEIN_KINASE_ST"/>
    <property type="match status" value="1"/>
</dbReference>
<dbReference type="SUPFAM" id="SSF56112">
    <property type="entry name" value="Protein kinase-like (PK-like)"/>
    <property type="match status" value="1"/>
</dbReference>
<evidence type="ECO:0000256" key="7">
    <source>
        <dbReference type="PROSITE-ProRule" id="PRU10141"/>
    </source>
</evidence>
<dbReference type="EMBL" id="SRID01000325">
    <property type="protein sequence ID" value="TGA95360.1"/>
    <property type="molecule type" value="Genomic_DNA"/>
</dbReference>
<dbReference type="SMART" id="SM00220">
    <property type="entry name" value="S_TKc"/>
    <property type="match status" value="1"/>
</dbReference>
<evidence type="ECO:0000256" key="2">
    <source>
        <dbReference type="ARBA" id="ARBA00022527"/>
    </source>
</evidence>
<feature type="region of interest" description="Disordered" evidence="8">
    <location>
        <begin position="1"/>
        <end position="125"/>
    </location>
</feature>
<dbReference type="AlphaFoldDB" id="A0A4Z0GJD8"/>
<reference evidence="10 11" key="1">
    <citation type="submission" date="2019-03" db="EMBL/GenBank/DDBJ databases">
        <authorList>
            <person name="Gonzalez-Pimentel J.L."/>
        </authorList>
    </citation>
    <scope>NUCLEOTIDE SEQUENCE [LARGE SCALE GENOMIC DNA]</scope>
    <source>
        <strain evidence="10 11">JCM 31289</strain>
    </source>
</reference>
<sequence length="640" mass="67646">MTNRGGRADEPTSYGLQTPRTPGAAGPYAQQGSDPSDAAGPGQGRPDAPGFGPARPDATRFGSPKPDATRVDAAHPESARPDATRVDAAPSAPGQAGSPLPRQSDPRTRPAPGGTGSSSDPEVGVGRLVGGRYRLVSRLGHGGMGTVWKAHDQVVDRDVAVKEPRVPAGLVEGEGHKVYQRMRREARAAARISHPSVVTVHDVVVEDGRPWIVMELVKGQSLADRLAEGTLDPREVARIGLDVLGALAAAHAAGVLHRDVKPDNVLLGGDGVARPEGAGPERVVLTDFGIAQVEGEQGLTETGSFVGSPEYIAPERVLGQRPGPESDLWSLGVVLYTAVEGMSPFRRSHTPATLQAIVSAEPQVPARGSGALATLIMQLLRKDPAARPSAAEARQVLESVVRPPQPAPTLPATRLPAGGGPEAAGSAGNRFVPPILHRNRRAQLLLGGGVLVVAAAVALTVLQPFADEDAVPGDWTVREDPEIVAASVAVPEGYVRAVDDERTDDGDGTTVSYNDPSGVFTISVSRTPRSEDNEVEDAKEAAEELADWYTSEDNHDMYGARTVRRSATRQQGQSAVDMTTTYRDNSADDALLYAVRDLVVVNRKKTQWEVSVTMPAKGAARADGDRLFEEVRKHLRIQEI</sequence>
<feature type="domain" description="Protein kinase" evidence="9">
    <location>
        <begin position="133"/>
        <end position="401"/>
    </location>
</feature>
<keyword evidence="11" id="KW-1185">Reference proteome</keyword>
<comment type="caution">
    <text evidence="10">The sequence shown here is derived from an EMBL/GenBank/DDBJ whole genome shotgun (WGS) entry which is preliminary data.</text>
</comment>
<evidence type="ECO:0000256" key="3">
    <source>
        <dbReference type="ARBA" id="ARBA00022679"/>
    </source>
</evidence>
<keyword evidence="4 7" id="KW-0547">Nucleotide-binding</keyword>
<dbReference type="Proteomes" id="UP000297948">
    <property type="component" value="Unassembled WGS sequence"/>
</dbReference>
<dbReference type="Pfam" id="PF00069">
    <property type="entry name" value="Pkinase"/>
    <property type="match status" value="1"/>
</dbReference>
<evidence type="ECO:0000256" key="1">
    <source>
        <dbReference type="ARBA" id="ARBA00012513"/>
    </source>
</evidence>
<evidence type="ECO:0000256" key="6">
    <source>
        <dbReference type="ARBA" id="ARBA00022840"/>
    </source>
</evidence>
<dbReference type="InterPro" id="IPR008271">
    <property type="entry name" value="Ser/Thr_kinase_AS"/>
</dbReference>
<dbReference type="InterPro" id="IPR000719">
    <property type="entry name" value="Prot_kinase_dom"/>
</dbReference>
<evidence type="ECO:0000313" key="10">
    <source>
        <dbReference type="EMBL" id="TGA95360.1"/>
    </source>
</evidence>
<protein>
    <recommendedName>
        <fullName evidence="1">non-specific serine/threonine protein kinase</fullName>
        <ecNumber evidence="1">2.7.11.1</ecNumber>
    </recommendedName>
</protein>
<dbReference type="InterPro" id="IPR017441">
    <property type="entry name" value="Protein_kinase_ATP_BS"/>
</dbReference>
<feature type="compositionally biased region" description="Low complexity" evidence="8">
    <location>
        <begin position="88"/>
        <end position="101"/>
    </location>
</feature>
<organism evidence="10 11">
    <name type="scientific">Streptomyces palmae</name>
    <dbReference type="NCBI Taxonomy" id="1701085"/>
    <lineage>
        <taxon>Bacteria</taxon>
        <taxon>Bacillati</taxon>
        <taxon>Actinomycetota</taxon>
        <taxon>Actinomycetes</taxon>
        <taxon>Kitasatosporales</taxon>
        <taxon>Streptomycetaceae</taxon>
        <taxon>Streptomyces</taxon>
    </lineage>
</organism>
<name>A0A4Z0GJD8_9ACTN</name>
<evidence type="ECO:0000256" key="4">
    <source>
        <dbReference type="ARBA" id="ARBA00022741"/>
    </source>
</evidence>
<dbReference type="GO" id="GO:0005524">
    <property type="term" value="F:ATP binding"/>
    <property type="evidence" value="ECO:0007669"/>
    <property type="project" value="UniProtKB-UniRule"/>
</dbReference>
<evidence type="ECO:0000256" key="5">
    <source>
        <dbReference type="ARBA" id="ARBA00022777"/>
    </source>
</evidence>
<keyword evidence="6 7" id="KW-0067">ATP-binding</keyword>
<feature type="compositionally biased region" description="Basic and acidic residues" evidence="8">
    <location>
        <begin position="1"/>
        <end position="10"/>
    </location>
</feature>
<evidence type="ECO:0000313" key="11">
    <source>
        <dbReference type="Proteomes" id="UP000297948"/>
    </source>
</evidence>
<feature type="compositionally biased region" description="Basic and acidic residues" evidence="8">
    <location>
        <begin position="67"/>
        <end position="85"/>
    </location>
</feature>
<dbReference type="InterPro" id="IPR011009">
    <property type="entry name" value="Kinase-like_dom_sf"/>
</dbReference>
<dbReference type="PANTHER" id="PTHR43289">
    <property type="entry name" value="MITOGEN-ACTIVATED PROTEIN KINASE KINASE KINASE 20-RELATED"/>
    <property type="match status" value="1"/>
</dbReference>
<feature type="region of interest" description="Disordered" evidence="8">
    <location>
        <begin position="402"/>
        <end position="425"/>
    </location>
</feature>
<dbReference type="PROSITE" id="PS00107">
    <property type="entry name" value="PROTEIN_KINASE_ATP"/>
    <property type="match status" value="1"/>
</dbReference>
<dbReference type="Gene3D" id="3.30.200.20">
    <property type="entry name" value="Phosphorylase Kinase, domain 1"/>
    <property type="match status" value="1"/>
</dbReference>
<dbReference type="PANTHER" id="PTHR43289:SF6">
    <property type="entry name" value="SERINE_THREONINE-PROTEIN KINASE NEKL-3"/>
    <property type="match status" value="1"/>
</dbReference>
<dbReference type="RefSeq" id="WP_135341464.1">
    <property type="nucleotide sequence ID" value="NZ_JBHLTX010000035.1"/>
</dbReference>
<dbReference type="Gene3D" id="1.10.510.10">
    <property type="entry name" value="Transferase(Phosphotransferase) domain 1"/>
    <property type="match status" value="1"/>
</dbReference>